<dbReference type="PATRIC" id="fig|336566.3.peg.3122"/>
<dbReference type="SUPFAM" id="SSF48452">
    <property type="entry name" value="TPR-like"/>
    <property type="match status" value="1"/>
</dbReference>
<dbReference type="Gene3D" id="1.10.10.10">
    <property type="entry name" value="Winged helix-like DNA-binding domain superfamily/Winged helix DNA-binding domain"/>
    <property type="match status" value="1"/>
</dbReference>
<feature type="domain" description="Bacterial transcriptional activator" evidence="1">
    <location>
        <begin position="115"/>
        <end position="258"/>
    </location>
</feature>
<name>A0A0R0DLI5_9GAMM</name>
<dbReference type="InterPro" id="IPR051677">
    <property type="entry name" value="AfsR-DnrI-RedD_regulator"/>
</dbReference>
<dbReference type="EMBL" id="LDJM01000009">
    <property type="protein sequence ID" value="KRG78563.1"/>
    <property type="molecule type" value="Genomic_DNA"/>
</dbReference>
<reference evidence="2 3" key="1">
    <citation type="submission" date="2015-05" db="EMBL/GenBank/DDBJ databases">
        <title>Genome sequencing and analysis of members of genus Stenotrophomonas.</title>
        <authorList>
            <person name="Patil P.P."/>
            <person name="Midha S."/>
            <person name="Patil P.B."/>
        </authorList>
    </citation>
    <scope>NUCLEOTIDE SEQUENCE [LARGE SCALE GENOMIC DNA]</scope>
    <source>
        <strain evidence="2 3">DSM 24757</strain>
    </source>
</reference>
<dbReference type="InterPro" id="IPR005158">
    <property type="entry name" value="BTAD"/>
</dbReference>
<evidence type="ECO:0000313" key="3">
    <source>
        <dbReference type="Proteomes" id="UP000050956"/>
    </source>
</evidence>
<dbReference type="Proteomes" id="UP000050956">
    <property type="component" value="Unassembled WGS sequence"/>
</dbReference>
<proteinExistence type="predicted"/>
<sequence>MLHSGSRLLPTGSHPPPLQLLGPSLCNSSEGEVRLMYRKGWALLAYLLLEPGRNHQRSELAALLWPGLAQAAGLTNLRQVLCDLRRKLTQVIGPGLLLTTREWVRLDLDSSCPLSDLQWIDQLAQGECAGIDATASMQWLLECGELLEGWDMEVGDQFCFWLVSTRQWCQQQWRRALERLRHSAQQAGNWRLALECVRCQIQVDPWDETLHRQRMTLYTAMGQAQLALASYGELEDVLQRELGLLPQRETAELAGLIRRAGELA</sequence>
<dbReference type="Gene3D" id="1.25.40.10">
    <property type="entry name" value="Tetratricopeptide repeat domain"/>
    <property type="match status" value="1"/>
</dbReference>
<dbReference type="Pfam" id="PF03704">
    <property type="entry name" value="BTAD"/>
    <property type="match status" value="1"/>
</dbReference>
<dbReference type="RefSeq" id="WP_057636903.1">
    <property type="nucleotide sequence ID" value="NZ_LDJM01000009.1"/>
</dbReference>
<evidence type="ECO:0000259" key="1">
    <source>
        <dbReference type="SMART" id="SM01043"/>
    </source>
</evidence>
<gene>
    <name evidence="2" type="ORF">ABB30_03370</name>
</gene>
<accession>A0A0R0DLI5</accession>
<dbReference type="PANTHER" id="PTHR35807">
    <property type="entry name" value="TRANSCRIPTIONAL REGULATOR REDD-RELATED"/>
    <property type="match status" value="1"/>
</dbReference>
<dbReference type="SMART" id="SM01043">
    <property type="entry name" value="BTAD"/>
    <property type="match status" value="1"/>
</dbReference>
<protein>
    <recommendedName>
        <fullName evidence="1">Bacterial transcriptional activator domain-containing protein</fullName>
    </recommendedName>
</protein>
<dbReference type="InterPro" id="IPR036388">
    <property type="entry name" value="WH-like_DNA-bd_sf"/>
</dbReference>
<dbReference type="AlphaFoldDB" id="A0A0R0DLI5"/>
<evidence type="ECO:0000313" key="2">
    <source>
        <dbReference type="EMBL" id="KRG78563.1"/>
    </source>
</evidence>
<keyword evidence="3" id="KW-1185">Reference proteome</keyword>
<dbReference type="STRING" id="336566.ABB30_03370"/>
<organism evidence="2 3">
    <name type="scientific">Stenotrophomonas ginsengisoli</name>
    <dbReference type="NCBI Taxonomy" id="336566"/>
    <lineage>
        <taxon>Bacteria</taxon>
        <taxon>Pseudomonadati</taxon>
        <taxon>Pseudomonadota</taxon>
        <taxon>Gammaproteobacteria</taxon>
        <taxon>Lysobacterales</taxon>
        <taxon>Lysobacteraceae</taxon>
        <taxon>Stenotrophomonas</taxon>
    </lineage>
</organism>
<dbReference type="InterPro" id="IPR011990">
    <property type="entry name" value="TPR-like_helical_dom_sf"/>
</dbReference>
<comment type="caution">
    <text evidence="2">The sequence shown here is derived from an EMBL/GenBank/DDBJ whole genome shotgun (WGS) entry which is preliminary data.</text>
</comment>